<dbReference type="Gene3D" id="1.10.510.10">
    <property type="entry name" value="Transferase(Phosphotransferase) domain 1"/>
    <property type="match status" value="1"/>
</dbReference>
<dbReference type="InterPro" id="IPR011009">
    <property type="entry name" value="Kinase-like_dom_sf"/>
</dbReference>
<dbReference type="InterPro" id="IPR000719">
    <property type="entry name" value="Prot_kinase_dom"/>
</dbReference>
<dbReference type="SUPFAM" id="SSF56112">
    <property type="entry name" value="Protein kinase-like (PK-like)"/>
    <property type="match status" value="1"/>
</dbReference>
<gene>
    <name evidence="2" type="ORF">CNEB1095_LOCUS1951</name>
</gene>
<dbReference type="PROSITE" id="PS50011">
    <property type="entry name" value="PROTEIN_KINASE_DOM"/>
    <property type="match status" value="1"/>
</dbReference>
<dbReference type="EMBL" id="HBFD01003012">
    <property type="protein sequence ID" value="CAD8716637.1"/>
    <property type="molecule type" value="Transcribed_RNA"/>
</dbReference>
<accession>A0A7S0SY53</accession>
<dbReference type="GO" id="GO:0004672">
    <property type="term" value="F:protein kinase activity"/>
    <property type="evidence" value="ECO:0007669"/>
    <property type="project" value="InterPro"/>
</dbReference>
<organism evidence="2">
    <name type="scientific">Chromulina nebulosa</name>
    <dbReference type="NCBI Taxonomy" id="96789"/>
    <lineage>
        <taxon>Eukaryota</taxon>
        <taxon>Sar</taxon>
        <taxon>Stramenopiles</taxon>
        <taxon>Ochrophyta</taxon>
        <taxon>Chrysophyceae</taxon>
        <taxon>Chromulinales</taxon>
        <taxon>Chromulinaceae</taxon>
        <taxon>Chromulina</taxon>
    </lineage>
</organism>
<evidence type="ECO:0000313" key="2">
    <source>
        <dbReference type="EMBL" id="CAD8716637.1"/>
    </source>
</evidence>
<dbReference type="AlphaFoldDB" id="A0A7S0SY53"/>
<proteinExistence type="predicted"/>
<reference evidence="2" key="1">
    <citation type="submission" date="2021-01" db="EMBL/GenBank/DDBJ databases">
        <authorList>
            <person name="Corre E."/>
            <person name="Pelletier E."/>
            <person name="Niang G."/>
            <person name="Scheremetjew M."/>
            <person name="Finn R."/>
            <person name="Kale V."/>
            <person name="Holt S."/>
            <person name="Cochrane G."/>
            <person name="Meng A."/>
            <person name="Brown T."/>
            <person name="Cohen L."/>
        </authorList>
    </citation>
    <scope>NUCLEOTIDE SEQUENCE</scope>
    <source>
        <strain evidence="2">UTEXLB2642</strain>
    </source>
</reference>
<protein>
    <recommendedName>
        <fullName evidence="1">Protein kinase domain-containing protein</fullName>
    </recommendedName>
</protein>
<dbReference type="GO" id="GO:0005524">
    <property type="term" value="F:ATP binding"/>
    <property type="evidence" value="ECO:0007669"/>
    <property type="project" value="InterPro"/>
</dbReference>
<evidence type="ECO:0000259" key="1">
    <source>
        <dbReference type="PROSITE" id="PS50011"/>
    </source>
</evidence>
<feature type="domain" description="Protein kinase" evidence="1">
    <location>
        <begin position="346"/>
        <end position="580"/>
    </location>
</feature>
<name>A0A7S0SY53_9STRA</name>
<sequence length="580" mass="66602">MPLASEFIEYLGGIDISENQFYDLTVDERSILYNNYNTFKKSASGNYHSPKRSIATSNNCFHSPIANNAYNINEECLFKCFQDFKEQDIKLYFPAWNTNEAYSYNNQNKETFTSFLSSLTFTSYVQTVEIDSSNTVNIVDFQADKLKYLTEICYQDSVLSPLSTQDSNVADTHQNNSSAKYLCVSGSKDSRITFDAKPDCINKYSPMLLEVKSRRQSNANINVESTDDITQSMSSINLINITETEIELFIQCMDRIVAQSQFRACLSKLIVLASTGHVSWCFYYEQQFESEPFRQVKVFLISTSDINIIWNGFSKRVEDVGCKFFLTNHGVAILSTLTKLTRVNLHSIRVHLSNVSNAAVYYVTYPTNEKVSSVKKDYAFKLMSDQTNFVNEITNLRIIREYWHSNKSDRPFYYITDSDENFEGLPIINNRLRPLVQSYDWFKSLSNISHGIGVIIMEPALRKSEMDQYDKRLIFSQLFDSISTIHRAGILHCDIRPSNCLKFDGGWQVVDFDLAVRMTTSDSGNCRLIIGTEQQKNSGHRIQKETEGKTNGTEINVKWLKTDDIEMLNYACSRMYDITT</sequence>